<sequence>MAKKVNLKPSSHAAPSDDIPAGMVLVASAQLDKIRETVNTLTAQKAELAQKCSEYSADLSTIINCLAVLGPIVGDEGLSVSSVMRLVQKKDELAAKMAPMMAVVNKYTAAAAAPHNA</sequence>
<keyword evidence="3" id="KW-1185">Reference proteome</keyword>
<gene>
    <name evidence="2" type="ORF">GCM10023185_13300</name>
</gene>
<feature type="coiled-coil region" evidence="1">
    <location>
        <begin position="31"/>
        <end position="58"/>
    </location>
</feature>
<proteinExistence type="predicted"/>
<organism evidence="2 3">
    <name type="scientific">Hymenobacter saemangeumensis</name>
    <dbReference type="NCBI Taxonomy" id="1084522"/>
    <lineage>
        <taxon>Bacteria</taxon>
        <taxon>Pseudomonadati</taxon>
        <taxon>Bacteroidota</taxon>
        <taxon>Cytophagia</taxon>
        <taxon>Cytophagales</taxon>
        <taxon>Hymenobacteraceae</taxon>
        <taxon>Hymenobacter</taxon>
    </lineage>
</organism>
<keyword evidence="1" id="KW-0175">Coiled coil</keyword>
<dbReference type="RefSeq" id="WP_345235028.1">
    <property type="nucleotide sequence ID" value="NZ_BAABGZ010000013.1"/>
</dbReference>
<dbReference type="EMBL" id="BAABGZ010000013">
    <property type="protein sequence ID" value="GAA4353057.1"/>
    <property type="molecule type" value="Genomic_DNA"/>
</dbReference>
<name>A0ABP8I7Y9_9BACT</name>
<reference evidence="3" key="1">
    <citation type="journal article" date="2019" name="Int. J. Syst. Evol. Microbiol.">
        <title>The Global Catalogue of Microorganisms (GCM) 10K type strain sequencing project: providing services to taxonomists for standard genome sequencing and annotation.</title>
        <authorList>
            <consortium name="The Broad Institute Genomics Platform"/>
            <consortium name="The Broad Institute Genome Sequencing Center for Infectious Disease"/>
            <person name="Wu L."/>
            <person name="Ma J."/>
        </authorList>
    </citation>
    <scope>NUCLEOTIDE SEQUENCE [LARGE SCALE GENOMIC DNA]</scope>
    <source>
        <strain evidence="3">JCM 17923</strain>
    </source>
</reference>
<protein>
    <submittedName>
        <fullName evidence="2">Uncharacterized protein</fullName>
    </submittedName>
</protein>
<dbReference type="Proteomes" id="UP001501153">
    <property type="component" value="Unassembled WGS sequence"/>
</dbReference>
<evidence type="ECO:0000313" key="3">
    <source>
        <dbReference type="Proteomes" id="UP001501153"/>
    </source>
</evidence>
<comment type="caution">
    <text evidence="2">The sequence shown here is derived from an EMBL/GenBank/DDBJ whole genome shotgun (WGS) entry which is preliminary data.</text>
</comment>
<evidence type="ECO:0000313" key="2">
    <source>
        <dbReference type="EMBL" id="GAA4353057.1"/>
    </source>
</evidence>
<accession>A0ABP8I7Y9</accession>
<evidence type="ECO:0000256" key="1">
    <source>
        <dbReference type="SAM" id="Coils"/>
    </source>
</evidence>